<dbReference type="AlphaFoldDB" id="A0A7W5P901"/>
<dbReference type="Pfam" id="PF00664">
    <property type="entry name" value="ABC_membrane"/>
    <property type="match status" value="1"/>
</dbReference>
<dbReference type="RefSeq" id="WP_183342817.1">
    <property type="nucleotide sequence ID" value="NZ_JACHZG010000018.1"/>
</dbReference>
<dbReference type="InterPro" id="IPR011527">
    <property type="entry name" value="ABC1_TM_dom"/>
</dbReference>
<feature type="transmembrane region" description="Helical" evidence="5">
    <location>
        <begin position="158"/>
        <end position="178"/>
    </location>
</feature>
<evidence type="ECO:0000256" key="2">
    <source>
        <dbReference type="ARBA" id="ARBA00022692"/>
    </source>
</evidence>
<dbReference type="GO" id="GO:0015421">
    <property type="term" value="F:ABC-type oligopeptide transporter activity"/>
    <property type="evidence" value="ECO:0007669"/>
    <property type="project" value="TreeGrafter"/>
</dbReference>
<dbReference type="PANTHER" id="PTHR43394:SF1">
    <property type="entry name" value="ATP-BINDING CASSETTE SUB-FAMILY B MEMBER 10, MITOCHONDRIAL"/>
    <property type="match status" value="1"/>
</dbReference>
<dbReference type="InterPro" id="IPR036640">
    <property type="entry name" value="ABC1_TM_sf"/>
</dbReference>
<evidence type="ECO:0000256" key="3">
    <source>
        <dbReference type="ARBA" id="ARBA00022989"/>
    </source>
</evidence>
<evidence type="ECO:0000259" key="6">
    <source>
        <dbReference type="PROSITE" id="PS50929"/>
    </source>
</evidence>
<dbReference type="Proteomes" id="UP000565572">
    <property type="component" value="Unassembled WGS sequence"/>
</dbReference>
<protein>
    <submittedName>
        <fullName evidence="7">ABC-type multidrug transport system fused ATPase/permease subunit</fullName>
    </submittedName>
</protein>
<evidence type="ECO:0000256" key="5">
    <source>
        <dbReference type="SAM" id="Phobius"/>
    </source>
</evidence>
<keyword evidence="3 5" id="KW-1133">Transmembrane helix</keyword>
<gene>
    <name evidence="7" type="ORF">FHX39_004162</name>
</gene>
<proteinExistence type="predicted"/>
<dbReference type="SUPFAM" id="SSF90123">
    <property type="entry name" value="ABC transporter transmembrane region"/>
    <property type="match status" value="1"/>
</dbReference>
<keyword evidence="8" id="KW-1185">Reference proteome</keyword>
<dbReference type="Gene3D" id="1.20.1560.10">
    <property type="entry name" value="ABC transporter type 1, transmembrane domain"/>
    <property type="match status" value="1"/>
</dbReference>
<feature type="transmembrane region" description="Helical" evidence="5">
    <location>
        <begin position="54"/>
        <end position="79"/>
    </location>
</feature>
<feature type="non-terminal residue" evidence="7">
    <location>
        <position position="233"/>
    </location>
</feature>
<dbReference type="GO" id="GO:0005886">
    <property type="term" value="C:plasma membrane"/>
    <property type="evidence" value="ECO:0007669"/>
    <property type="project" value="UniProtKB-SubCell"/>
</dbReference>
<keyword evidence="4 5" id="KW-0472">Membrane</keyword>
<accession>A0A7W5P901</accession>
<evidence type="ECO:0000313" key="8">
    <source>
        <dbReference type="Proteomes" id="UP000565572"/>
    </source>
</evidence>
<sequence length="233" mass="25800">MLIRLLRTRLLAPYGRLLLGVLVLQLVGTLASLYLPSLNASIIDRGVLTGDTAYIWRTGRVMLVVSLVQIVCAAFATYLGAKAAMSFGRDVRGAVFERVLSFSAREMNRFGAPTLITRTTNDVQQVQLLALLSSTVFVAAPITMVGGVIMALREDVTLSWLIIVAVPVLVISIGLLIWRMRPLFRVVQTRIDTVNRVLREQITGIRVVRAFVREPFEEDRFGRANAELTATQT</sequence>
<dbReference type="GO" id="GO:0005524">
    <property type="term" value="F:ATP binding"/>
    <property type="evidence" value="ECO:0007669"/>
    <property type="project" value="InterPro"/>
</dbReference>
<evidence type="ECO:0000256" key="4">
    <source>
        <dbReference type="ARBA" id="ARBA00023136"/>
    </source>
</evidence>
<dbReference type="InterPro" id="IPR039421">
    <property type="entry name" value="Type_1_exporter"/>
</dbReference>
<feature type="domain" description="ABC transmembrane type-1" evidence="6">
    <location>
        <begin position="19"/>
        <end position="233"/>
    </location>
</feature>
<comment type="caution">
    <text evidence="7">The sequence shown here is derived from an EMBL/GenBank/DDBJ whole genome shotgun (WGS) entry which is preliminary data.</text>
</comment>
<reference evidence="7 8" key="1">
    <citation type="submission" date="2020-08" db="EMBL/GenBank/DDBJ databases">
        <title>Sequencing the genomes of 1000 actinobacteria strains.</title>
        <authorList>
            <person name="Klenk H.-P."/>
        </authorList>
    </citation>
    <scope>NUCLEOTIDE SEQUENCE [LARGE SCALE GENOMIC DNA]</scope>
    <source>
        <strain evidence="7 8">DSM 11053</strain>
    </source>
</reference>
<dbReference type="CDD" id="cd18548">
    <property type="entry name" value="ABC_6TM_Tm287_like"/>
    <property type="match status" value="1"/>
</dbReference>
<name>A0A7W5P901_9ACTN</name>
<evidence type="ECO:0000313" key="7">
    <source>
        <dbReference type="EMBL" id="MBB3329164.1"/>
    </source>
</evidence>
<keyword evidence="2 5" id="KW-0812">Transmembrane</keyword>
<dbReference type="PANTHER" id="PTHR43394">
    <property type="entry name" value="ATP-DEPENDENT PERMEASE MDL1, MITOCHONDRIAL"/>
    <property type="match status" value="1"/>
</dbReference>
<organism evidence="7 8">
    <name type="scientific">Microlunatus antarcticus</name>
    <dbReference type="NCBI Taxonomy" id="53388"/>
    <lineage>
        <taxon>Bacteria</taxon>
        <taxon>Bacillati</taxon>
        <taxon>Actinomycetota</taxon>
        <taxon>Actinomycetes</taxon>
        <taxon>Propionibacteriales</taxon>
        <taxon>Propionibacteriaceae</taxon>
        <taxon>Microlunatus</taxon>
    </lineage>
</organism>
<feature type="transmembrane region" description="Helical" evidence="5">
    <location>
        <begin position="12"/>
        <end position="34"/>
    </location>
</feature>
<feature type="transmembrane region" description="Helical" evidence="5">
    <location>
        <begin position="128"/>
        <end position="152"/>
    </location>
</feature>
<dbReference type="PROSITE" id="PS50929">
    <property type="entry name" value="ABC_TM1F"/>
    <property type="match status" value="1"/>
</dbReference>
<dbReference type="EMBL" id="JACHZG010000018">
    <property type="protein sequence ID" value="MBB3329164.1"/>
    <property type="molecule type" value="Genomic_DNA"/>
</dbReference>
<evidence type="ECO:0000256" key="1">
    <source>
        <dbReference type="ARBA" id="ARBA00004651"/>
    </source>
</evidence>
<comment type="subcellular location">
    <subcellularLocation>
        <location evidence="1">Cell membrane</location>
        <topology evidence="1">Multi-pass membrane protein</topology>
    </subcellularLocation>
</comment>